<keyword evidence="1" id="KW-0732">Signal</keyword>
<dbReference type="EMBL" id="JAABNR010000009">
    <property type="protein sequence ID" value="NBZ88146.1"/>
    <property type="molecule type" value="Genomic_DNA"/>
</dbReference>
<proteinExistence type="predicted"/>
<feature type="signal peptide" evidence="1">
    <location>
        <begin position="1"/>
        <end position="18"/>
    </location>
</feature>
<comment type="caution">
    <text evidence="2">The sequence shown here is derived from an EMBL/GenBank/DDBJ whole genome shotgun (WGS) entry which is preliminary data.</text>
</comment>
<feature type="chain" id="PRO_5041975204" evidence="1">
    <location>
        <begin position="19"/>
        <end position="144"/>
    </location>
</feature>
<keyword evidence="3" id="KW-1185">Reference proteome</keyword>
<dbReference type="Proteomes" id="UP001193501">
    <property type="component" value="Unassembled WGS sequence"/>
</dbReference>
<name>A0AAE5BUQ4_9RHOB</name>
<accession>A0AAE5BUQ4</accession>
<evidence type="ECO:0000256" key="1">
    <source>
        <dbReference type="SAM" id="SignalP"/>
    </source>
</evidence>
<protein>
    <submittedName>
        <fullName evidence="2">Uncharacterized protein</fullName>
    </submittedName>
</protein>
<dbReference type="AlphaFoldDB" id="A0AAE5BUQ4"/>
<organism evidence="2 3">
    <name type="scientific">Stagnihabitans tardus</name>
    <dbReference type="NCBI Taxonomy" id="2699202"/>
    <lineage>
        <taxon>Bacteria</taxon>
        <taxon>Pseudomonadati</taxon>
        <taxon>Pseudomonadota</taxon>
        <taxon>Alphaproteobacteria</taxon>
        <taxon>Rhodobacterales</taxon>
        <taxon>Paracoccaceae</taxon>
        <taxon>Stagnihabitans</taxon>
    </lineage>
</organism>
<evidence type="ECO:0000313" key="3">
    <source>
        <dbReference type="Proteomes" id="UP001193501"/>
    </source>
</evidence>
<gene>
    <name evidence="2" type="ORF">GV832_11200</name>
</gene>
<dbReference type="RefSeq" id="WP_168774951.1">
    <property type="nucleotide sequence ID" value="NZ_JAABNR010000009.1"/>
</dbReference>
<reference evidence="2" key="1">
    <citation type="submission" date="2020-01" db="EMBL/GenBank/DDBJ databases">
        <authorList>
            <person name="Chen W.-M."/>
        </authorList>
    </citation>
    <scope>NUCLEOTIDE SEQUENCE</scope>
    <source>
        <strain evidence="2">CYK-10</strain>
    </source>
</reference>
<evidence type="ECO:0000313" key="2">
    <source>
        <dbReference type="EMBL" id="NBZ88146.1"/>
    </source>
</evidence>
<sequence>MRQVLWPLLLLISLSAGAQEIGAQDLGAQEIGAEEVAAGLLERAWAAALLSGDDPRACPEVIGKGLARRLSQYCLYWSGSAHPTCAGDLDCHFIAATIAMNCPPFDGEDPLPVTDVPCISKMDAEDWENLRGISTIGPRIIIKG</sequence>